<accession>A0AAD9U3W7</accession>
<keyword evidence="1" id="KW-0040">ANK repeat</keyword>
<evidence type="ECO:0000313" key="2">
    <source>
        <dbReference type="EMBL" id="KAK2647172.1"/>
    </source>
</evidence>
<feature type="repeat" description="ANK" evidence="1">
    <location>
        <begin position="80"/>
        <end position="112"/>
    </location>
</feature>
<dbReference type="Pfam" id="PF12796">
    <property type="entry name" value="Ank_2"/>
    <property type="match status" value="1"/>
</dbReference>
<dbReference type="Gene3D" id="1.25.40.20">
    <property type="entry name" value="Ankyrin repeat-containing domain"/>
    <property type="match status" value="1"/>
</dbReference>
<dbReference type="PROSITE" id="PS50297">
    <property type="entry name" value="ANK_REP_REGION"/>
    <property type="match status" value="1"/>
</dbReference>
<sequence>MDSTMIDNITVPDHHQILLDAATEGNIKPFEQFAEPINLIVTPNRSSVLHINITSEKVSKEFVEEILGICPSLLVQVNAQDDTPLHVAVKFERIDVVKALIKKAKDIQRPEELESGIGTELLRMTNNKGNTALHEAMRN</sequence>
<dbReference type="Proteomes" id="UP001280121">
    <property type="component" value="Unassembled WGS sequence"/>
</dbReference>
<name>A0AAD9U3W7_9ROSI</name>
<evidence type="ECO:0000256" key="1">
    <source>
        <dbReference type="PROSITE-ProRule" id="PRU00023"/>
    </source>
</evidence>
<dbReference type="SUPFAM" id="SSF48403">
    <property type="entry name" value="Ankyrin repeat"/>
    <property type="match status" value="1"/>
</dbReference>
<evidence type="ECO:0008006" key="4">
    <source>
        <dbReference type="Google" id="ProtNLM"/>
    </source>
</evidence>
<dbReference type="InterPro" id="IPR002110">
    <property type="entry name" value="Ankyrin_rpt"/>
</dbReference>
<dbReference type="EMBL" id="JANJYI010000006">
    <property type="protein sequence ID" value="KAK2647172.1"/>
    <property type="molecule type" value="Genomic_DNA"/>
</dbReference>
<dbReference type="PANTHER" id="PTHR24121">
    <property type="entry name" value="NO MECHANORECEPTOR POTENTIAL C, ISOFORM D-RELATED"/>
    <property type="match status" value="1"/>
</dbReference>
<dbReference type="SMART" id="SM00248">
    <property type="entry name" value="ANK"/>
    <property type="match status" value="2"/>
</dbReference>
<dbReference type="AlphaFoldDB" id="A0AAD9U3W7"/>
<dbReference type="PANTHER" id="PTHR24121:SF22">
    <property type="entry name" value="PROTEIN ACCELERATED CELL DEATH 6-LIKE"/>
    <property type="match status" value="1"/>
</dbReference>
<proteinExistence type="predicted"/>
<keyword evidence="3" id="KW-1185">Reference proteome</keyword>
<reference evidence="2" key="1">
    <citation type="journal article" date="2023" name="Plant J.">
        <title>Genome sequences and population genomics provide insights into the demographic history, inbreeding, and mutation load of two 'living fossil' tree species of Dipteronia.</title>
        <authorList>
            <person name="Feng Y."/>
            <person name="Comes H.P."/>
            <person name="Chen J."/>
            <person name="Zhu S."/>
            <person name="Lu R."/>
            <person name="Zhang X."/>
            <person name="Li P."/>
            <person name="Qiu J."/>
            <person name="Olsen K.M."/>
            <person name="Qiu Y."/>
        </authorList>
    </citation>
    <scope>NUCLEOTIDE SEQUENCE</scope>
    <source>
        <strain evidence="2">KIB01</strain>
    </source>
</reference>
<feature type="non-terminal residue" evidence="2">
    <location>
        <position position="139"/>
    </location>
</feature>
<protein>
    <recommendedName>
        <fullName evidence="4">Ankyrin repeat-containing protein</fullName>
    </recommendedName>
</protein>
<evidence type="ECO:0000313" key="3">
    <source>
        <dbReference type="Proteomes" id="UP001280121"/>
    </source>
</evidence>
<dbReference type="PROSITE" id="PS50088">
    <property type="entry name" value="ANK_REPEAT"/>
    <property type="match status" value="1"/>
</dbReference>
<organism evidence="2 3">
    <name type="scientific">Dipteronia dyeriana</name>
    <dbReference type="NCBI Taxonomy" id="168575"/>
    <lineage>
        <taxon>Eukaryota</taxon>
        <taxon>Viridiplantae</taxon>
        <taxon>Streptophyta</taxon>
        <taxon>Embryophyta</taxon>
        <taxon>Tracheophyta</taxon>
        <taxon>Spermatophyta</taxon>
        <taxon>Magnoliopsida</taxon>
        <taxon>eudicotyledons</taxon>
        <taxon>Gunneridae</taxon>
        <taxon>Pentapetalae</taxon>
        <taxon>rosids</taxon>
        <taxon>malvids</taxon>
        <taxon>Sapindales</taxon>
        <taxon>Sapindaceae</taxon>
        <taxon>Hippocastanoideae</taxon>
        <taxon>Acereae</taxon>
        <taxon>Dipteronia</taxon>
    </lineage>
</organism>
<comment type="caution">
    <text evidence="2">The sequence shown here is derived from an EMBL/GenBank/DDBJ whole genome shotgun (WGS) entry which is preliminary data.</text>
</comment>
<dbReference type="InterPro" id="IPR036770">
    <property type="entry name" value="Ankyrin_rpt-contain_sf"/>
</dbReference>
<gene>
    <name evidence="2" type="ORF">Ddye_022367</name>
</gene>